<accession>A0A1Y2M908</accession>
<feature type="region of interest" description="Disordered" evidence="1">
    <location>
        <begin position="99"/>
        <end position="278"/>
    </location>
</feature>
<dbReference type="InParanoid" id="A0A1Y2M908"/>
<feature type="compositionally biased region" description="Low complexity" evidence="1">
    <location>
        <begin position="312"/>
        <end position="325"/>
    </location>
</feature>
<feature type="domain" description="PH" evidence="2">
    <location>
        <begin position="688"/>
        <end position="901"/>
    </location>
</feature>
<feature type="region of interest" description="Disordered" evidence="1">
    <location>
        <begin position="311"/>
        <end position="331"/>
    </location>
</feature>
<dbReference type="InterPro" id="IPR040345">
    <property type="entry name" value="Mug56/Spo71"/>
</dbReference>
<protein>
    <recommendedName>
        <fullName evidence="2">PH domain-containing protein</fullName>
    </recommendedName>
</protein>
<proteinExistence type="predicted"/>
<dbReference type="PANTHER" id="PTHR28076">
    <property type="entry name" value="SPORULATION-SPECIFIC PROTEIN 71"/>
    <property type="match status" value="1"/>
</dbReference>
<evidence type="ECO:0000313" key="3">
    <source>
        <dbReference type="EMBL" id="OSS52585.1"/>
    </source>
</evidence>
<dbReference type="InterPro" id="IPR029217">
    <property type="entry name" value="Spo7_2_N"/>
</dbReference>
<name>A0A1Y2M908_EPING</name>
<dbReference type="SUPFAM" id="SSF50729">
    <property type="entry name" value="PH domain-like"/>
    <property type="match status" value="1"/>
</dbReference>
<dbReference type="PROSITE" id="PS50003">
    <property type="entry name" value="PH_DOMAIN"/>
    <property type="match status" value="1"/>
</dbReference>
<feature type="compositionally biased region" description="Acidic residues" evidence="1">
    <location>
        <begin position="226"/>
        <end position="240"/>
    </location>
</feature>
<dbReference type="Pfam" id="PF15404">
    <property type="entry name" value="PH_4"/>
    <property type="match status" value="1"/>
</dbReference>
<sequence length="1155" mass="129746">MPDLVPAPAPAPAPHSWHEQPGIAHLSPESFTAQKLQHATPEHLCLTSRRFFIGPIPTAWLSKHRRDWYKHHLRINYSNRTASFSSDPRDARQRRLTGIEGPSSSALFQHSFPQPEELETEEEEEEAEEVEEDEGAENGDAGGVTAASSSTPPALPIPRATAQKEDVIVGSEGEEFVDAPSEPEDGDEEDLRVFTHQEEDPGPARPSLPNREDTKSYVTAPSIPDVSDDDVVEVESEDEGALTPRAEEPAQSQVDSLQVPASAAGPNGSKSLGKQPLSAVTSHAAAASTTGGAPSVDADSTSSLLRKADLNKAPAPAPTDAKTPAFSPPKGIIARAKRRSTIGLFKSSDVTSATDQPVENLSRQGSHLRNLVKFDIPEDSKRQAVHFKAKKAQMTIQRAGVKLRRKTIKDGLVVKMERMLVRVDAADQVPEDFDENVNQRVVSRVKDKWREYMIVCRHSHTDEADFLLQLYKTRVIPEIEQAGAGKRAAYEIPLGRKTSKVNLYSSLDKSIAVSMPGPKGTLIFIMQVRTASNAVEWYTFLRNILGWRRASELQINIPDMSLSVRIADPFQKLEASQNQVQDAEDIEQAILKTMQEEQAVAQSLVRHCLEQLEDAPEWATVLEAWTKDQRIGLAWKRYDRLEWIHGANERKMYGTIAMLKSHDLELRPKTHYPTTAVTRKKQKTLTEPVPVEGFLIRLTGQRGRAKRLGLMYHKQLYFASHDHYLVFSRPTKVTPPPPPKLPLADNSAVPAPRVIQDKTPDNWAVNPYPVQDNQIEWLREGHSGTPETRRLHDQDAADEAERKEYNLLNCDGYINMADIAKVRKARLGASPVDEEIEEGSDVDFDEDVDMEGSLGEDGTTHDIDLDRTFELVMKNGLIIRLQAADQARRTEWIKHLRALAKYWKHRTASDIALYKSTRTRNLSALNIDEEGEAHIGQFARKWEVTQSFASPILYNMCGIACCRSIHMSGMLYRKPRIHAPFTRCSVILAAGTLLIFRDVLRSRVGKQLSHIHHERIANLDLRDCYIYSGLLTESDLLYQNQTFDANKPGHHALPRIYLEDGWTSTDEDVMTTFVIWHGKSKSWFRAEEGAGGAGEQQRKEGKRTKLKRVAKLGSKGRSVVFRARSRAERDHWVLAIRNEIERVQQRESDFRIEEK</sequence>
<evidence type="ECO:0000259" key="2">
    <source>
        <dbReference type="PROSITE" id="PS50003"/>
    </source>
</evidence>
<dbReference type="Pfam" id="PF15407">
    <property type="entry name" value="Spo7_2_N"/>
    <property type="match status" value="1"/>
</dbReference>
<feature type="compositionally biased region" description="Acidic residues" evidence="1">
    <location>
        <begin position="116"/>
        <end position="137"/>
    </location>
</feature>
<dbReference type="STRING" id="105696.A0A1Y2M908"/>
<evidence type="ECO:0000256" key="1">
    <source>
        <dbReference type="SAM" id="MobiDB-lite"/>
    </source>
</evidence>
<feature type="compositionally biased region" description="Polar residues" evidence="1">
    <location>
        <begin position="102"/>
        <end position="112"/>
    </location>
</feature>
<dbReference type="Proteomes" id="UP000193240">
    <property type="component" value="Unassembled WGS sequence"/>
</dbReference>
<evidence type="ECO:0000313" key="4">
    <source>
        <dbReference type="Proteomes" id="UP000193240"/>
    </source>
</evidence>
<dbReference type="Pfam" id="PF23207">
    <property type="entry name" value="PH_SPO71"/>
    <property type="match status" value="1"/>
</dbReference>
<dbReference type="FunCoup" id="A0A1Y2M908">
    <property type="interactions" value="10"/>
</dbReference>
<dbReference type="InterPro" id="IPR057379">
    <property type="entry name" value="PH_SPO71"/>
</dbReference>
<dbReference type="GO" id="GO:1902657">
    <property type="term" value="P:protein localization to prospore membrane"/>
    <property type="evidence" value="ECO:0007669"/>
    <property type="project" value="InterPro"/>
</dbReference>
<feature type="compositionally biased region" description="Acidic residues" evidence="1">
    <location>
        <begin position="172"/>
        <end position="190"/>
    </location>
</feature>
<dbReference type="AlphaFoldDB" id="A0A1Y2M908"/>
<feature type="compositionally biased region" description="Pro residues" evidence="1">
    <location>
        <begin position="1"/>
        <end position="13"/>
    </location>
</feature>
<feature type="region of interest" description="Disordered" evidence="1">
    <location>
        <begin position="1"/>
        <end position="22"/>
    </location>
</feature>
<keyword evidence="4" id="KW-1185">Reference proteome</keyword>
<dbReference type="OMA" id="DRWVMSI"/>
<dbReference type="EMBL" id="KZ107839">
    <property type="protein sequence ID" value="OSS52585.1"/>
    <property type="molecule type" value="Genomic_DNA"/>
</dbReference>
<dbReference type="GO" id="GO:0005628">
    <property type="term" value="C:prospore membrane"/>
    <property type="evidence" value="ECO:0007669"/>
    <property type="project" value="TreeGrafter"/>
</dbReference>
<gene>
    <name evidence="3" type="ORF">B5807_02547</name>
</gene>
<dbReference type="Gene3D" id="2.30.29.30">
    <property type="entry name" value="Pleckstrin-homology domain (PH domain)/Phosphotyrosine-binding domain (PTB)"/>
    <property type="match status" value="1"/>
</dbReference>
<dbReference type="PANTHER" id="PTHR28076:SF1">
    <property type="entry name" value="PROSPORE MEMBRANE ADAPTER PROTEIN SPO71"/>
    <property type="match status" value="1"/>
</dbReference>
<dbReference type="InterPro" id="IPR011993">
    <property type="entry name" value="PH-like_dom_sf"/>
</dbReference>
<dbReference type="InterPro" id="IPR001849">
    <property type="entry name" value="PH_domain"/>
</dbReference>
<organism evidence="3 4">
    <name type="scientific">Epicoccum nigrum</name>
    <name type="common">Soil fungus</name>
    <name type="synonym">Epicoccum purpurascens</name>
    <dbReference type="NCBI Taxonomy" id="105696"/>
    <lineage>
        <taxon>Eukaryota</taxon>
        <taxon>Fungi</taxon>
        <taxon>Dikarya</taxon>
        <taxon>Ascomycota</taxon>
        <taxon>Pezizomycotina</taxon>
        <taxon>Dothideomycetes</taxon>
        <taxon>Pleosporomycetidae</taxon>
        <taxon>Pleosporales</taxon>
        <taxon>Pleosporineae</taxon>
        <taxon>Didymellaceae</taxon>
        <taxon>Epicoccum</taxon>
    </lineage>
</organism>
<dbReference type="SMART" id="SM00233">
    <property type="entry name" value="PH"/>
    <property type="match status" value="2"/>
</dbReference>
<dbReference type="InterPro" id="IPR039486">
    <property type="entry name" value="Mug56/Spo71_PH"/>
</dbReference>
<reference evidence="3 4" key="1">
    <citation type="journal article" date="2017" name="Genome Announc.">
        <title>Genome sequence of the saprophytic ascomycete Epicoccum nigrum ICMP 19927 strain isolated from New Zealand.</title>
        <authorList>
            <person name="Fokin M."/>
            <person name="Fleetwood D."/>
            <person name="Weir B.S."/>
            <person name="Villas-Boas S.G."/>
        </authorList>
    </citation>
    <scope>NUCLEOTIDE SEQUENCE [LARGE SCALE GENOMIC DNA]</scope>
    <source>
        <strain evidence="3 4">ICMP 19927</strain>
    </source>
</reference>
<dbReference type="SMART" id="SM01316">
    <property type="entry name" value="Spo7_2_N"/>
    <property type="match status" value="1"/>
</dbReference>